<dbReference type="NCBIfam" id="NF033921">
    <property type="entry name" value="por_somb"/>
    <property type="match status" value="1"/>
</dbReference>
<dbReference type="InterPro" id="IPR007049">
    <property type="entry name" value="Carb-sel_porin_OprB"/>
</dbReference>
<evidence type="ECO:0000313" key="5">
    <source>
        <dbReference type="EMBL" id="QDL12209.1"/>
    </source>
</evidence>
<dbReference type="AlphaFoldDB" id="A0A856MP13"/>
<dbReference type="PANTHER" id="PTHR43308:SF1">
    <property type="entry name" value="OUTER MEMBRANE PROTEIN ALPHA"/>
    <property type="match status" value="1"/>
</dbReference>
<keyword evidence="6" id="KW-1185">Reference proteome</keyword>
<feature type="compositionally biased region" description="Polar residues" evidence="3">
    <location>
        <begin position="250"/>
        <end position="263"/>
    </location>
</feature>
<evidence type="ECO:0000256" key="3">
    <source>
        <dbReference type="SAM" id="MobiDB-lite"/>
    </source>
</evidence>
<feature type="domain" description="SLH" evidence="4">
    <location>
        <begin position="78"/>
        <end position="142"/>
    </location>
</feature>
<dbReference type="Proteomes" id="UP000503129">
    <property type="component" value="Chromosome"/>
</dbReference>
<dbReference type="Gene3D" id="2.40.160.180">
    <property type="entry name" value="Carbohydrate-selective porin OprB"/>
    <property type="match status" value="1"/>
</dbReference>
<evidence type="ECO:0000313" key="6">
    <source>
        <dbReference type="Proteomes" id="UP000503129"/>
    </source>
</evidence>
<gene>
    <name evidence="5" type="ORF">DP114_12035</name>
</gene>
<dbReference type="Pfam" id="PF00395">
    <property type="entry name" value="SLH"/>
    <property type="match status" value="1"/>
</dbReference>
<proteinExistence type="inferred from homology"/>
<dbReference type="KEGG" id="bsen:DP114_12035"/>
<dbReference type="InterPro" id="IPR047684">
    <property type="entry name" value="Por_som-like"/>
</dbReference>
<sequence length="570" mass="61324">MEVAKKPITVNEQNTDFVQSPQVVESNSASNANTEELVDKNLLGQTDTSASQTLPVVTDSPNVREKTVNNQTIAQITSVSQLSDVQPTDWAFQALQSLVERYGAITGYPNATFRGNRALTRYEFAAGLNAALNRLNELIATGTADLVRQEDLATLQKLQSEFAAELTTLRGRVDTLEANTATLEANQFSTTTKLNAEVVVGFASVLTGDNANGQPIDRIPTLSSRLRLNLDTSFTGKDLLTTRLQANNVTPLGSTNSGPTLTNEGRLEYDGDSGNDLGIGLLRYRFPLSPTTNVYLAGTGNGFVDLDASYELNPYFDGGAVSLFGLRNPIYNYSGGAGLGLRQLFGDKLQLNLAYLSPDSNAGKPTAKNGLFDGVYAALAQVIISPSDNAKIGLTYINSYSPSYYTTGDNLASALNPDFIPFGTSTGSNLSNSNFNTPVVTNAYGLSGIFKLSTNFAIGGWVGYANQRYIGKGDADVWNWAVTFAFPDIGKKGNLGGFLVGMEPKVTGIDSTLNGGRADKDTSLHFEAFYRYQLTDNIQITPGVIWLTAPNHDQNNDDIVIGVLRTVYKF</sequence>
<dbReference type="PANTHER" id="PTHR43308">
    <property type="entry name" value="OUTER MEMBRANE PROTEIN ALPHA-RELATED"/>
    <property type="match status" value="1"/>
</dbReference>
<dbReference type="GO" id="GO:0008643">
    <property type="term" value="P:carbohydrate transport"/>
    <property type="evidence" value="ECO:0007669"/>
    <property type="project" value="InterPro"/>
</dbReference>
<name>A0A856MP13_9CYAN</name>
<dbReference type="Pfam" id="PF04966">
    <property type="entry name" value="OprB"/>
    <property type="match status" value="1"/>
</dbReference>
<accession>A0A856MP13</accession>
<dbReference type="InterPro" id="IPR001119">
    <property type="entry name" value="SLH_dom"/>
</dbReference>
<dbReference type="GO" id="GO:0015288">
    <property type="term" value="F:porin activity"/>
    <property type="evidence" value="ECO:0007669"/>
    <property type="project" value="InterPro"/>
</dbReference>
<evidence type="ECO:0000256" key="1">
    <source>
        <dbReference type="ARBA" id="ARBA00008769"/>
    </source>
</evidence>
<dbReference type="InterPro" id="IPR038673">
    <property type="entry name" value="OprB_sf"/>
</dbReference>
<dbReference type="EMBL" id="CP030118">
    <property type="protein sequence ID" value="QDL12209.1"/>
    <property type="molecule type" value="Genomic_DNA"/>
</dbReference>
<evidence type="ECO:0000259" key="4">
    <source>
        <dbReference type="PROSITE" id="PS51272"/>
    </source>
</evidence>
<dbReference type="GO" id="GO:0016020">
    <property type="term" value="C:membrane"/>
    <property type="evidence" value="ECO:0007669"/>
    <property type="project" value="InterPro"/>
</dbReference>
<dbReference type="PROSITE" id="PS51272">
    <property type="entry name" value="SLH"/>
    <property type="match status" value="1"/>
</dbReference>
<evidence type="ECO:0000256" key="2">
    <source>
        <dbReference type="RuleBase" id="RU363072"/>
    </source>
</evidence>
<protein>
    <recommendedName>
        <fullName evidence="4">SLH domain-containing protein</fullName>
    </recommendedName>
</protein>
<reference evidence="5 6" key="1">
    <citation type="submission" date="2018-06" db="EMBL/GenBank/DDBJ databases">
        <title>Comparative genomics of Brasilonema spp. strains.</title>
        <authorList>
            <person name="Alvarenga D.O."/>
            <person name="Fiore M.F."/>
            <person name="Varani A.M."/>
        </authorList>
    </citation>
    <scope>NUCLEOTIDE SEQUENCE [LARGE SCALE GENOMIC DNA]</scope>
    <source>
        <strain evidence="5 6">CENA114</strain>
    </source>
</reference>
<feature type="region of interest" description="Disordered" evidence="3">
    <location>
        <begin position="250"/>
        <end position="269"/>
    </location>
</feature>
<comment type="similarity">
    <text evidence="1 2">Belongs to the OprB family.</text>
</comment>
<dbReference type="InterPro" id="IPR051465">
    <property type="entry name" value="Cell_Envelope_Struct_Comp"/>
</dbReference>
<organism evidence="5 6">
    <name type="scientific">Brasilonema sennae CENA114</name>
    <dbReference type="NCBI Taxonomy" id="415709"/>
    <lineage>
        <taxon>Bacteria</taxon>
        <taxon>Bacillati</taxon>
        <taxon>Cyanobacteriota</taxon>
        <taxon>Cyanophyceae</taxon>
        <taxon>Nostocales</taxon>
        <taxon>Scytonemataceae</taxon>
        <taxon>Brasilonema</taxon>
        <taxon>Bromeliae group (in: Brasilonema)</taxon>
    </lineage>
</organism>